<dbReference type="SUPFAM" id="SSF52402">
    <property type="entry name" value="Adenine nucleotide alpha hydrolases-like"/>
    <property type="match status" value="2"/>
</dbReference>
<protein>
    <submittedName>
        <fullName evidence="2">Universal stress protein</fullName>
    </submittedName>
</protein>
<feature type="domain" description="UspA" evidence="1">
    <location>
        <begin position="155"/>
        <end position="275"/>
    </location>
</feature>
<dbReference type="Pfam" id="PF00582">
    <property type="entry name" value="Usp"/>
    <property type="match status" value="1"/>
</dbReference>
<dbReference type="InterPro" id="IPR006016">
    <property type="entry name" value="UspA"/>
</dbReference>
<organism evidence="2 3">
    <name type="scientific">Paracoccus benzoatiresistens</name>
    <dbReference type="NCBI Taxonomy" id="2997341"/>
    <lineage>
        <taxon>Bacteria</taxon>
        <taxon>Pseudomonadati</taxon>
        <taxon>Pseudomonadota</taxon>
        <taxon>Alphaproteobacteria</taxon>
        <taxon>Rhodobacterales</taxon>
        <taxon>Paracoccaceae</taxon>
        <taxon>Paracoccus</taxon>
    </lineage>
</organism>
<evidence type="ECO:0000313" key="2">
    <source>
        <dbReference type="EMBL" id="MCZ0964537.1"/>
    </source>
</evidence>
<accession>A0ABT4JBM9</accession>
<evidence type="ECO:0000259" key="1">
    <source>
        <dbReference type="Pfam" id="PF00582"/>
    </source>
</evidence>
<dbReference type="Proteomes" id="UP001149822">
    <property type="component" value="Unassembled WGS sequence"/>
</dbReference>
<proteinExistence type="predicted"/>
<evidence type="ECO:0000313" key="3">
    <source>
        <dbReference type="Proteomes" id="UP001149822"/>
    </source>
</evidence>
<dbReference type="CDD" id="cd00293">
    <property type="entry name" value="USP-like"/>
    <property type="match status" value="1"/>
</dbReference>
<gene>
    <name evidence="2" type="ORF">OU682_23620</name>
</gene>
<dbReference type="EMBL" id="JAPTYD010000126">
    <property type="protein sequence ID" value="MCZ0964537.1"/>
    <property type="molecule type" value="Genomic_DNA"/>
</dbReference>
<keyword evidence="3" id="KW-1185">Reference proteome</keyword>
<dbReference type="Gene3D" id="3.40.50.12370">
    <property type="match status" value="1"/>
</dbReference>
<reference evidence="2" key="1">
    <citation type="submission" date="2022-12" db="EMBL/GenBank/DDBJ databases">
        <title>Paracoccus sp. EF6 isolated from a lake water.</title>
        <authorList>
            <person name="Liu H."/>
        </authorList>
    </citation>
    <scope>NUCLEOTIDE SEQUENCE</scope>
    <source>
        <strain evidence="2">EF6</strain>
    </source>
</reference>
<name>A0ABT4JBM9_9RHOB</name>
<comment type="caution">
    <text evidence="2">The sequence shown here is derived from an EMBL/GenBank/DDBJ whole genome shotgun (WGS) entry which is preliminary data.</text>
</comment>
<dbReference type="RefSeq" id="WP_268944624.1">
    <property type="nucleotide sequence ID" value="NZ_JAPTYD010000126.1"/>
</dbReference>
<sequence length="278" mass="30067">MSIRTIGLALLSVESTEWLTTAACALAQANEAHVIGVHAADPIIPYMSEAVYDPVLAPEFLDWQVEEALATRTSFEAVVKRAGVTAEFRGQEIGLNAEAFLLDGLRACDLIVSPALEQRSLTEVNRHLQEQLIRNSGRPVLVLPQKHPIMGPVMRLMIGVSPTREATRAAHDALMLAGPGAAIDLVSVTPASQPRRMSFDFRQDLAAAFDRLGFKVNLVDRDGRAGETGEVLMTTALELGAELVVTGAFGHSRSYDFIVGAATSYLLDHAHRPVLYAK</sequence>